<gene>
    <name evidence="1" type="ORF">ACFPTO_23095</name>
</gene>
<accession>A0ABW0JF63</accession>
<dbReference type="EMBL" id="JBHSMP010000038">
    <property type="protein sequence ID" value="MFC5431662.1"/>
    <property type="molecule type" value="Genomic_DNA"/>
</dbReference>
<sequence length="44" mass="5139">MKPEDISPRLEVCLELVYECISRKKFGNSQERRDETVQLTLNAV</sequence>
<protein>
    <recommendedName>
        <fullName evidence="3">Four helix bundle protein</fullName>
    </recommendedName>
</protein>
<comment type="caution">
    <text evidence="1">The sequence shown here is derived from an EMBL/GenBank/DDBJ whole genome shotgun (WGS) entry which is preliminary data.</text>
</comment>
<dbReference type="Proteomes" id="UP001596103">
    <property type="component" value="Unassembled WGS sequence"/>
</dbReference>
<keyword evidence="2" id="KW-1185">Reference proteome</keyword>
<organism evidence="1 2">
    <name type="scientific">Paraburkholderia denitrificans</name>
    <dbReference type="NCBI Taxonomy" id="694025"/>
    <lineage>
        <taxon>Bacteria</taxon>
        <taxon>Pseudomonadati</taxon>
        <taxon>Pseudomonadota</taxon>
        <taxon>Betaproteobacteria</taxon>
        <taxon>Burkholderiales</taxon>
        <taxon>Burkholderiaceae</taxon>
        <taxon>Paraburkholderia</taxon>
    </lineage>
</organism>
<evidence type="ECO:0008006" key="3">
    <source>
        <dbReference type="Google" id="ProtNLM"/>
    </source>
</evidence>
<evidence type="ECO:0000313" key="2">
    <source>
        <dbReference type="Proteomes" id="UP001596103"/>
    </source>
</evidence>
<evidence type="ECO:0000313" key="1">
    <source>
        <dbReference type="EMBL" id="MFC5431662.1"/>
    </source>
</evidence>
<reference evidence="2" key="1">
    <citation type="journal article" date="2019" name="Int. J. Syst. Evol. Microbiol.">
        <title>The Global Catalogue of Microorganisms (GCM) 10K type strain sequencing project: providing services to taxonomists for standard genome sequencing and annotation.</title>
        <authorList>
            <consortium name="The Broad Institute Genomics Platform"/>
            <consortium name="The Broad Institute Genome Sequencing Center for Infectious Disease"/>
            <person name="Wu L."/>
            <person name="Ma J."/>
        </authorList>
    </citation>
    <scope>NUCLEOTIDE SEQUENCE [LARGE SCALE GENOMIC DNA]</scope>
    <source>
        <strain evidence="2">CCUG 56042</strain>
    </source>
</reference>
<proteinExistence type="predicted"/>
<name>A0ABW0JF63_9BURK</name>
<dbReference type="RefSeq" id="WP_377715070.1">
    <property type="nucleotide sequence ID" value="NZ_JBHSMP010000038.1"/>
</dbReference>